<proteinExistence type="predicted"/>
<dbReference type="Gramene" id="ERN11505">
    <property type="protein sequence ID" value="ERN11505"/>
    <property type="gene ID" value="AMTR_s00022p00114190"/>
</dbReference>
<dbReference type="Proteomes" id="UP000017836">
    <property type="component" value="Unassembled WGS sequence"/>
</dbReference>
<keyword evidence="3" id="KW-1185">Reference proteome</keyword>
<evidence type="ECO:0000313" key="2">
    <source>
        <dbReference type="EMBL" id="ERN11505.1"/>
    </source>
</evidence>
<evidence type="ECO:0000313" key="3">
    <source>
        <dbReference type="Proteomes" id="UP000017836"/>
    </source>
</evidence>
<feature type="region of interest" description="Disordered" evidence="1">
    <location>
        <begin position="88"/>
        <end position="125"/>
    </location>
</feature>
<name>W1PW23_AMBTC</name>
<evidence type="ECO:0000256" key="1">
    <source>
        <dbReference type="SAM" id="MobiDB-lite"/>
    </source>
</evidence>
<dbReference type="Gene3D" id="1.10.10.60">
    <property type="entry name" value="Homeodomain-like"/>
    <property type="match status" value="1"/>
</dbReference>
<sequence>MDSSKWNFEENKAFEGVIATFPEEFEEAMAMFPDDLPDRWTKKIAETIEGKNQSEVCDHFRALCEDLQAINAGMVELPAYKDDANLPEKKVRGRKRGIKNGPKPIVPKPKIERKKGTPWTAHEHM</sequence>
<gene>
    <name evidence="2" type="ORF">AMTR_s00022p00114190</name>
</gene>
<protein>
    <recommendedName>
        <fullName evidence="4">Myb-like domain-containing protein</fullName>
    </recommendedName>
</protein>
<dbReference type="AlphaFoldDB" id="W1PW23"/>
<dbReference type="STRING" id="13333.W1PW23"/>
<dbReference type="EMBL" id="KI392687">
    <property type="protein sequence ID" value="ERN11505.1"/>
    <property type="molecule type" value="Genomic_DNA"/>
</dbReference>
<dbReference type="PANTHER" id="PTHR44042:SF68">
    <property type="entry name" value="MYB-LIKE DOMAIN-CONTAINING PROTEIN"/>
    <property type="match status" value="1"/>
</dbReference>
<dbReference type="PANTHER" id="PTHR44042">
    <property type="entry name" value="DUPLICATED HOMEODOMAIN-LIKE SUPERFAMILY PROTEIN-RELATED"/>
    <property type="match status" value="1"/>
</dbReference>
<reference evidence="3" key="1">
    <citation type="journal article" date="2013" name="Science">
        <title>The Amborella genome and the evolution of flowering plants.</title>
        <authorList>
            <consortium name="Amborella Genome Project"/>
        </authorList>
    </citation>
    <scope>NUCLEOTIDE SEQUENCE [LARGE SCALE GENOMIC DNA]</scope>
</reference>
<evidence type="ECO:0008006" key="4">
    <source>
        <dbReference type="Google" id="ProtNLM"/>
    </source>
</evidence>
<organism evidence="2 3">
    <name type="scientific">Amborella trichopoda</name>
    <dbReference type="NCBI Taxonomy" id="13333"/>
    <lineage>
        <taxon>Eukaryota</taxon>
        <taxon>Viridiplantae</taxon>
        <taxon>Streptophyta</taxon>
        <taxon>Embryophyta</taxon>
        <taxon>Tracheophyta</taxon>
        <taxon>Spermatophyta</taxon>
        <taxon>Magnoliopsida</taxon>
        <taxon>Amborellales</taxon>
        <taxon>Amborellaceae</taxon>
        <taxon>Amborella</taxon>
    </lineage>
</organism>
<dbReference type="HOGENOM" id="CLU_162914_0_0_1"/>
<dbReference type="eggNOG" id="KOG0724">
    <property type="taxonomic scope" value="Eukaryota"/>
</dbReference>
<accession>W1PW23</accession>